<reference evidence="1" key="2">
    <citation type="journal article" date="2021" name="PeerJ">
        <title>Extensive microbial diversity within the chicken gut microbiome revealed by metagenomics and culture.</title>
        <authorList>
            <person name="Gilroy R."/>
            <person name="Ravi A."/>
            <person name="Getino M."/>
            <person name="Pursley I."/>
            <person name="Horton D.L."/>
            <person name="Alikhan N.F."/>
            <person name="Baker D."/>
            <person name="Gharbi K."/>
            <person name="Hall N."/>
            <person name="Watson M."/>
            <person name="Adriaenssens E.M."/>
            <person name="Foster-Nyarko E."/>
            <person name="Jarju S."/>
            <person name="Secka A."/>
            <person name="Antonio M."/>
            <person name="Oren A."/>
            <person name="Chaudhuri R.R."/>
            <person name="La Ragione R."/>
            <person name="Hildebrand F."/>
            <person name="Pallen M.J."/>
        </authorList>
    </citation>
    <scope>NUCLEOTIDE SEQUENCE</scope>
    <source>
        <strain evidence="1">CHK195-11698</strain>
    </source>
</reference>
<gene>
    <name evidence="1" type="ORF">IAD15_07585</name>
</gene>
<proteinExistence type="predicted"/>
<evidence type="ECO:0000313" key="1">
    <source>
        <dbReference type="EMBL" id="HIU13912.1"/>
    </source>
</evidence>
<dbReference type="Proteomes" id="UP000824175">
    <property type="component" value="Unassembled WGS sequence"/>
</dbReference>
<name>A0A9D1HQ67_9FIRM</name>
<organism evidence="1 2">
    <name type="scientific">Candidatus Fimiplasma intestinipullorum</name>
    <dbReference type="NCBI Taxonomy" id="2840825"/>
    <lineage>
        <taxon>Bacteria</taxon>
        <taxon>Bacillati</taxon>
        <taxon>Bacillota</taxon>
        <taxon>Clostridia</taxon>
        <taxon>Eubacteriales</taxon>
        <taxon>Candidatus Fimiplasma</taxon>
    </lineage>
</organism>
<reference evidence="1" key="1">
    <citation type="submission" date="2020-10" db="EMBL/GenBank/DDBJ databases">
        <authorList>
            <person name="Gilroy R."/>
        </authorList>
    </citation>
    <scope>NUCLEOTIDE SEQUENCE</scope>
    <source>
        <strain evidence="1">CHK195-11698</strain>
    </source>
</reference>
<sequence length="133" mass="13956">MGSVYVPVDVANAGIMPMDASGGGGQTGGGYWINWTASGYEGHGWFWDKPNNYLKDGWAAAVDNGGGYVGDGCNGDGSNQPHTSEFESFLIHIQNGHSENLNAILGSWPNDKKLTFVLTNAAKLEGCITATAS</sequence>
<dbReference type="AlphaFoldDB" id="A0A9D1HQ67"/>
<dbReference type="EMBL" id="DVMJ01000062">
    <property type="protein sequence ID" value="HIU13912.1"/>
    <property type="molecule type" value="Genomic_DNA"/>
</dbReference>
<accession>A0A9D1HQ67</accession>
<protein>
    <submittedName>
        <fullName evidence="1">Uncharacterized protein</fullName>
    </submittedName>
</protein>
<evidence type="ECO:0000313" key="2">
    <source>
        <dbReference type="Proteomes" id="UP000824175"/>
    </source>
</evidence>
<comment type="caution">
    <text evidence="1">The sequence shown here is derived from an EMBL/GenBank/DDBJ whole genome shotgun (WGS) entry which is preliminary data.</text>
</comment>